<reference evidence="2 3" key="1">
    <citation type="submission" date="2016-08" db="EMBL/GenBank/DDBJ databases">
        <title>A novel genetic cassette of butanologenic Thermoanaerobacterium thermosaccharolyticum that directly convert cellulose to butanol.</title>
        <authorList>
            <person name="Li T."/>
            <person name="He J."/>
        </authorList>
    </citation>
    <scope>NUCLEOTIDE SEQUENCE [LARGE SCALE GENOMIC DNA]</scope>
    <source>
        <strain evidence="2 3">TG57</strain>
    </source>
</reference>
<dbReference type="Proteomes" id="UP000214975">
    <property type="component" value="Chromosome"/>
</dbReference>
<evidence type="ECO:0000313" key="3">
    <source>
        <dbReference type="Proteomes" id="UP000214975"/>
    </source>
</evidence>
<dbReference type="EMBL" id="CP016893">
    <property type="protein sequence ID" value="AST56668.1"/>
    <property type="molecule type" value="Genomic_DNA"/>
</dbReference>
<evidence type="ECO:0000313" key="2">
    <source>
        <dbReference type="EMBL" id="AST56668.1"/>
    </source>
</evidence>
<name>A0A223HW24_THETR</name>
<evidence type="ECO:0000259" key="1">
    <source>
        <dbReference type="Pfam" id="PF08924"/>
    </source>
</evidence>
<dbReference type="RefSeq" id="WP_094396800.1">
    <property type="nucleotide sequence ID" value="NZ_CP016893.1"/>
</dbReference>
<protein>
    <recommendedName>
        <fullName evidence="1">Rv2525c-like glycoside hydrolase-like domain-containing protein</fullName>
    </recommendedName>
</protein>
<dbReference type="SUPFAM" id="SSF51445">
    <property type="entry name" value="(Trans)glycosidases"/>
    <property type="match status" value="1"/>
</dbReference>
<feature type="domain" description="Rv2525c-like glycoside hydrolase-like" evidence="1">
    <location>
        <begin position="17"/>
        <end position="194"/>
    </location>
</feature>
<dbReference type="AlphaFoldDB" id="A0A223HW24"/>
<sequence length="213" mass="23652">MGNGIHTATNVSNALTCLKNQGKTFIGRYFAVTNTWKALTANEAQKISSAGLYILSIWEDGPANSPNYFTYNQGKLDGDNAFNYAADLEQSADTPIYFAVDFDATTTQKQSILDYFKGINDGYLQYIYERQKAGEQVVHYKIGVYGSYDVLTWCKDQGIATYFFQAYAPGWSSGRNANPWSGYHLRQTASNQTLCSINLDLDISNDAAGGWKL</sequence>
<dbReference type="InterPro" id="IPR015020">
    <property type="entry name" value="Rv2525c-like_Glyco_Hydro-like"/>
</dbReference>
<proteinExistence type="predicted"/>
<dbReference type="Pfam" id="PF08924">
    <property type="entry name" value="Rv2525c_GlyHyd-like"/>
    <property type="match status" value="1"/>
</dbReference>
<dbReference type="Gene3D" id="3.20.20.80">
    <property type="entry name" value="Glycosidases"/>
    <property type="match status" value="1"/>
</dbReference>
<accession>A0A223HW24</accession>
<gene>
    <name evidence="2" type="ORF">Thert_00466</name>
</gene>
<dbReference type="InterPro" id="IPR017853">
    <property type="entry name" value="GH"/>
</dbReference>
<organism evidence="2 3">
    <name type="scientific">Thermoanaerobacterium thermosaccharolyticum</name>
    <name type="common">Clostridium thermosaccharolyticum</name>
    <dbReference type="NCBI Taxonomy" id="1517"/>
    <lineage>
        <taxon>Bacteria</taxon>
        <taxon>Bacillati</taxon>
        <taxon>Bacillota</taxon>
        <taxon>Clostridia</taxon>
        <taxon>Thermoanaerobacterales</taxon>
        <taxon>Thermoanaerobacteraceae</taxon>
        <taxon>Thermoanaerobacterium</taxon>
    </lineage>
</organism>